<dbReference type="OrthoDB" id="9794226at2"/>
<dbReference type="Gene3D" id="3.50.50.60">
    <property type="entry name" value="FAD/NAD(P)-binding domain"/>
    <property type="match status" value="2"/>
</dbReference>
<dbReference type="InterPro" id="IPR006076">
    <property type="entry name" value="FAD-dep_OxRdtase"/>
</dbReference>
<reference evidence="2 3" key="1">
    <citation type="submission" date="2018-04" db="EMBL/GenBank/DDBJ databases">
        <title>Genomic Encyclopedia of Archaeal and Bacterial Type Strains, Phase II (KMG-II): from individual species to whole genera.</title>
        <authorList>
            <person name="Goeker M."/>
        </authorList>
    </citation>
    <scope>NUCLEOTIDE SEQUENCE [LARGE SCALE GENOMIC DNA]</scope>
    <source>
        <strain evidence="2 3">DSM 23082</strain>
    </source>
</reference>
<dbReference type="EMBL" id="QBKQ01000002">
    <property type="protein sequence ID" value="PTX43552.1"/>
    <property type="molecule type" value="Genomic_DNA"/>
</dbReference>
<dbReference type="InterPro" id="IPR036188">
    <property type="entry name" value="FAD/NAD-bd_sf"/>
</dbReference>
<keyword evidence="3" id="KW-1185">Reference proteome</keyword>
<dbReference type="GO" id="GO:0005737">
    <property type="term" value="C:cytoplasm"/>
    <property type="evidence" value="ECO:0007669"/>
    <property type="project" value="TreeGrafter"/>
</dbReference>
<comment type="caution">
    <text evidence="2">The sequence shown here is derived from an EMBL/GenBank/DDBJ whole genome shotgun (WGS) entry which is preliminary data.</text>
</comment>
<dbReference type="RefSeq" id="WP_108171969.1">
    <property type="nucleotide sequence ID" value="NZ_QBKQ01000002.1"/>
</dbReference>
<dbReference type="PANTHER" id="PTHR13847">
    <property type="entry name" value="SARCOSINE DEHYDROGENASE-RELATED"/>
    <property type="match status" value="1"/>
</dbReference>
<sequence length="415" mass="46271">MNKQCLIIGGGIIGLNIAYYLYKEGHEVTIIDRNDFSSGASFINAGYITPSHFIPLSSPGIITKGLKWMLNKNSPFYVKPRSDMDFIKWAWSFKRSATQKRVDQSIPAILKINLMSRDLYQAMKESSDFDFEFNQKGLLMCYKLAETGDEEGEVAEIALKRGLKVKHLNKEELKLLEPNVDFNVNGAYFYDSDAHMTPNDFMRDMKAFLKKQGVNFILNEEVEDFKINSGRINTVKTSLREIPADEVIIAAGTWTSKLAKKLKIPLSLEAGKGYSFNVEKSTGISIPTILIEARVAVTPMNGFTRFAGTMELSGLNERISKNRVETIANAAEGYYKGLKIDEEDISNAKSGLRPCSPDGLPYIGRSKAVKNLIFATGHAMMGWSLGPATGKLVSEIISEKKLSMDINPFSPDRKI</sequence>
<proteinExistence type="predicted"/>
<accession>A0A2T6AID3</accession>
<protein>
    <submittedName>
        <fullName evidence="2">D-amino-acid dehydrogenase</fullName>
    </submittedName>
</protein>
<evidence type="ECO:0000259" key="1">
    <source>
        <dbReference type="Pfam" id="PF01266"/>
    </source>
</evidence>
<evidence type="ECO:0000313" key="2">
    <source>
        <dbReference type="EMBL" id="PTX43552.1"/>
    </source>
</evidence>
<evidence type="ECO:0000313" key="3">
    <source>
        <dbReference type="Proteomes" id="UP000244174"/>
    </source>
</evidence>
<dbReference type="SUPFAM" id="SSF54373">
    <property type="entry name" value="FAD-linked reductases, C-terminal domain"/>
    <property type="match status" value="1"/>
</dbReference>
<feature type="domain" description="FAD dependent oxidoreductase" evidence="1">
    <location>
        <begin position="6"/>
        <end position="395"/>
    </location>
</feature>
<dbReference type="AlphaFoldDB" id="A0A2T6AID3"/>
<dbReference type="Gene3D" id="3.30.9.10">
    <property type="entry name" value="D-Amino Acid Oxidase, subunit A, domain 2"/>
    <property type="match status" value="1"/>
</dbReference>
<name>A0A2T6AID3_9FLAO</name>
<organism evidence="2 3">
    <name type="scientific">Christiangramia gaetbulicola</name>
    <dbReference type="NCBI Taxonomy" id="703340"/>
    <lineage>
        <taxon>Bacteria</taxon>
        <taxon>Pseudomonadati</taxon>
        <taxon>Bacteroidota</taxon>
        <taxon>Flavobacteriia</taxon>
        <taxon>Flavobacteriales</taxon>
        <taxon>Flavobacteriaceae</taxon>
        <taxon>Christiangramia</taxon>
    </lineage>
</organism>
<gene>
    <name evidence="2" type="ORF">C8P64_2080</name>
</gene>
<dbReference type="Pfam" id="PF01266">
    <property type="entry name" value="DAO"/>
    <property type="match status" value="1"/>
</dbReference>
<dbReference type="Proteomes" id="UP000244174">
    <property type="component" value="Unassembled WGS sequence"/>
</dbReference>
<dbReference type="SUPFAM" id="SSF51905">
    <property type="entry name" value="FAD/NAD(P)-binding domain"/>
    <property type="match status" value="1"/>
</dbReference>